<evidence type="ECO:0000313" key="1">
    <source>
        <dbReference type="EMBL" id="KZV58000.1"/>
    </source>
</evidence>
<keyword evidence="2" id="KW-1185">Reference proteome</keyword>
<organism evidence="1 2">
    <name type="scientific">Dorcoceras hygrometricum</name>
    <dbReference type="NCBI Taxonomy" id="472368"/>
    <lineage>
        <taxon>Eukaryota</taxon>
        <taxon>Viridiplantae</taxon>
        <taxon>Streptophyta</taxon>
        <taxon>Embryophyta</taxon>
        <taxon>Tracheophyta</taxon>
        <taxon>Spermatophyta</taxon>
        <taxon>Magnoliopsida</taxon>
        <taxon>eudicotyledons</taxon>
        <taxon>Gunneridae</taxon>
        <taxon>Pentapetalae</taxon>
        <taxon>asterids</taxon>
        <taxon>lamiids</taxon>
        <taxon>Lamiales</taxon>
        <taxon>Gesneriaceae</taxon>
        <taxon>Didymocarpoideae</taxon>
        <taxon>Trichosporeae</taxon>
        <taxon>Loxocarpinae</taxon>
        <taxon>Dorcoceras</taxon>
    </lineage>
</organism>
<reference evidence="1 2" key="1">
    <citation type="journal article" date="2015" name="Proc. Natl. Acad. Sci. U.S.A.">
        <title>The resurrection genome of Boea hygrometrica: A blueprint for survival of dehydration.</title>
        <authorList>
            <person name="Xiao L."/>
            <person name="Yang G."/>
            <person name="Zhang L."/>
            <person name="Yang X."/>
            <person name="Zhao S."/>
            <person name="Ji Z."/>
            <person name="Zhou Q."/>
            <person name="Hu M."/>
            <person name="Wang Y."/>
            <person name="Chen M."/>
            <person name="Xu Y."/>
            <person name="Jin H."/>
            <person name="Xiao X."/>
            <person name="Hu G."/>
            <person name="Bao F."/>
            <person name="Hu Y."/>
            <person name="Wan P."/>
            <person name="Li L."/>
            <person name="Deng X."/>
            <person name="Kuang T."/>
            <person name="Xiang C."/>
            <person name="Zhu J.K."/>
            <person name="Oliver M.J."/>
            <person name="He Y."/>
        </authorList>
    </citation>
    <scope>NUCLEOTIDE SEQUENCE [LARGE SCALE GENOMIC DNA]</scope>
    <source>
        <strain evidence="2">cv. XS01</strain>
    </source>
</reference>
<accession>A0A2Z7DDV4</accession>
<dbReference type="EMBL" id="KQ987071">
    <property type="protein sequence ID" value="KZV58000.1"/>
    <property type="molecule type" value="Genomic_DNA"/>
</dbReference>
<dbReference type="AlphaFoldDB" id="A0A2Z7DDV4"/>
<name>A0A2Z7DDV4_9LAMI</name>
<protein>
    <submittedName>
        <fullName evidence="1">Uncharacterized protein</fullName>
    </submittedName>
</protein>
<gene>
    <name evidence="1" type="ORF">F511_44043</name>
</gene>
<evidence type="ECO:0000313" key="2">
    <source>
        <dbReference type="Proteomes" id="UP000250235"/>
    </source>
</evidence>
<dbReference type="Proteomes" id="UP000250235">
    <property type="component" value="Unassembled WGS sequence"/>
</dbReference>
<sequence>MPPPPSSPEICSGQFDEENPSAQISSGLLVQVDEGVSYSVVDLIGVIYHSLP</sequence>
<proteinExistence type="predicted"/>